<gene>
    <name evidence="16" type="ORF">KCG34_11285</name>
</gene>
<accession>A0A975G4B2</accession>
<name>A0A975G4B2_9CAUL</name>
<protein>
    <submittedName>
        <fullName evidence="16">TonB-dependent receptor</fullName>
    </submittedName>
</protein>
<keyword evidence="9 11" id="KW-0472">Membrane</keyword>
<evidence type="ECO:0000256" key="9">
    <source>
        <dbReference type="ARBA" id="ARBA00023136"/>
    </source>
</evidence>
<evidence type="ECO:0000256" key="13">
    <source>
        <dbReference type="SAM" id="SignalP"/>
    </source>
</evidence>
<dbReference type="InterPro" id="IPR012910">
    <property type="entry name" value="Plug_dom"/>
</dbReference>
<keyword evidence="2 11" id="KW-0813">Transport</keyword>
<keyword evidence="5 11" id="KW-0812">Transmembrane</keyword>
<dbReference type="PANTHER" id="PTHR32552">
    <property type="entry name" value="FERRICHROME IRON RECEPTOR-RELATED"/>
    <property type="match status" value="1"/>
</dbReference>
<dbReference type="Pfam" id="PF00593">
    <property type="entry name" value="TonB_dep_Rec_b-barrel"/>
    <property type="match status" value="1"/>
</dbReference>
<evidence type="ECO:0000256" key="4">
    <source>
        <dbReference type="ARBA" id="ARBA00022496"/>
    </source>
</evidence>
<organism evidence="16 17">
    <name type="scientific">Phenylobacterium montanum</name>
    <dbReference type="NCBI Taxonomy" id="2823693"/>
    <lineage>
        <taxon>Bacteria</taxon>
        <taxon>Pseudomonadati</taxon>
        <taxon>Pseudomonadota</taxon>
        <taxon>Alphaproteobacteria</taxon>
        <taxon>Caulobacterales</taxon>
        <taxon>Caulobacteraceae</taxon>
        <taxon>Phenylobacterium</taxon>
    </lineage>
</organism>
<evidence type="ECO:0000256" key="12">
    <source>
        <dbReference type="RuleBase" id="RU003357"/>
    </source>
</evidence>
<dbReference type="InterPro" id="IPR039426">
    <property type="entry name" value="TonB-dep_rcpt-like"/>
</dbReference>
<evidence type="ECO:0000256" key="7">
    <source>
        <dbReference type="ARBA" id="ARBA00023065"/>
    </source>
</evidence>
<evidence type="ECO:0000256" key="2">
    <source>
        <dbReference type="ARBA" id="ARBA00022448"/>
    </source>
</evidence>
<feature type="chain" id="PRO_5036709712" evidence="13">
    <location>
        <begin position="35"/>
        <end position="835"/>
    </location>
</feature>
<keyword evidence="10 11" id="KW-0998">Cell outer membrane</keyword>
<reference evidence="16" key="1">
    <citation type="submission" date="2021-04" db="EMBL/GenBank/DDBJ databases">
        <title>The complete genome sequence of Caulobacter sp. S6.</title>
        <authorList>
            <person name="Tang Y."/>
            <person name="Ouyang W."/>
            <person name="Liu Q."/>
            <person name="Huang B."/>
            <person name="Guo Z."/>
            <person name="Lei P."/>
        </authorList>
    </citation>
    <scope>NUCLEOTIDE SEQUENCE</scope>
    <source>
        <strain evidence="16">S6</strain>
    </source>
</reference>
<keyword evidence="13" id="KW-0732">Signal</keyword>
<dbReference type="AlphaFoldDB" id="A0A975G4B2"/>
<dbReference type="Pfam" id="PF07715">
    <property type="entry name" value="Plug"/>
    <property type="match status" value="1"/>
</dbReference>
<dbReference type="Gene3D" id="2.40.170.20">
    <property type="entry name" value="TonB-dependent receptor, beta-barrel domain"/>
    <property type="match status" value="1"/>
</dbReference>
<evidence type="ECO:0000259" key="14">
    <source>
        <dbReference type="Pfam" id="PF00593"/>
    </source>
</evidence>
<comment type="similarity">
    <text evidence="11 12">Belongs to the TonB-dependent receptor family.</text>
</comment>
<feature type="signal peptide" evidence="13">
    <location>
        <begin position="1"/>
        <end position="34"/>
    </location>
</feature>
<evidence type="ECO:0000256" key="8">
    <source>
        <dbReference type="ARBA" id="ARBA00023077"/>
    </source>
</evidence>
<dbReference type="RefSeq" id="WP_211940447.1">
    <property type="nucleotide sequence ID" value="NZ_CP073078.1"/>
</dbReference>
<evidence type="ECO:0000256" key="6">
    <source>
        <dbReference type="ARBA" id="ARBA00023004"/>
    </source>
</evidence>
<dbReference type="Proteomes" id="UP000676409">
    <property type="component" value="Chromosome"/>
</dbReference>
<evidence type="ECO:0000313" key="16">
    <source>
        <dbReference type="EMBL" id="QUD90396.1"/>
    </source>
</evidence>
<keyword evidence="4" id="KW-0410">Iron transport</keyword>
<evidence type="ECO:0000313" key="17">
    <source>
        <dbReference type="Proteomes" id="UP000676409"/>
    </source>
</evidence>
<dbReference type="KEGG" id="caul:KCG34_11285"/>
<evidence type="ECO:0000259" key="15">
    <source>
        <dbReference type="Pfam" id="PF07715"/>
    </source>
</evidence>
<keyword evidence="6" id="KW-0408">Iron</keyword>
<dbReference type="GO" id="GO:0009279">
    <property type="term" value="C:cell outer membrane"/>
    <property type="evidence" value="ECO:0007669"/>
    <property type="project" value="UniProtKB-SubCell"/>
</dbReference>
<keyword evidence="8 12" id="KW-0798">TonB box</keyword>
<dbReference type="InterPro" id="IPR000531">
    <property type="entry name" value="Beta-barrel_TonB"/>
</dbReference>
<keyword evidence="3 11" id="KW-1134">Transmembrane beta strand</keyword>
<feature type="domain" description="TonB-dependent receptor plug" evidence="15">
    <location>
        <begin position="61"/>
        <end position="169"/>
    </location>
</feature>
<dbReference type="PROSITE" id="PS52016">
    <property type="entry name" value="TONB_DEPENDENT_REC_3"/>
    <property type="match status" value="1"/>
</dbReference>
<dbReference type="GO" id="GO:0006826">
    <property type="term" value="P:iron ion transport"/>
    <property type="evidence" value="ECO:0007669"/>
    <property type="project" value="UniProtKB-KW"/>
</dbReference>
<evidence type="ECO:0000256" key="3">
    <source>
        <dbReference type="ARBA" id="ARBA00022452"/>
    </source>
</evidence>
<evidence type="ECO:0000256" key="5">
    <source>
        <dbReference type="ARBA" id="ARBA00022692"/>
    </source>
</evidence>
<keyword evidence="16" id="KW-0675">Receptor</keyword>
<comment type="subcellular location">
    <subcellularLocation>
        <location evidence="1 11">Cell outer membrane</location>
        <topology evidence="1 11">Multi-pass membrane protein</topology>
    </subcellularLocation>
</comment>
<dbReference type="InterPro" id="IPR036942">
    <property type="entry name" value="Beta-barrel_TonB_sf"/>
</dbReference>
<keyword evidence="17" id="KW-1185">Reference proteome</keyword>
<evidence type="ECO:0000256" key="11">
    <source>
        <dbReference type="PROSITE-ProRule" id="PRU01360"/>
    </source>
</evidence>
<dbReference type="PANTHER" id="PTHR32552:SF81">
    <property type="entry name" value="TONB-DEPENDENT OUTER MEMBRANE RECEPTOR"/>
    <property type="match status" value="1"/>
</dbReference>
<dbReference type="EMBL" id="CP073078">
    <property type="protein sequence ID" value="QUD90396.1"/>
    <property type="molecule type" value="Genomic_DNA"/>
</dbReference>
<keyword evidence="7" id="KW-0406">Ion transport</keyword>
<evidence type="ECO:0000256" key="10">
    <source>
        <dbReference type="ARBA" id="ARBA00023237"/>
    </source>
</evidence>
<feature type="domain" description="TonB-dependent receptor-like beta-barrel" evidence="14">
    <location>
        <begin position="336"/>
        <end position="788"/>
    </location>
</feature>
<sequence>MNSLQPAARRRAKTMLLLASCAAAALAVAPQVRAAAAADAAAAPNSLEEVIVTARKKDENIQNVPVAVTALPAKVLDRYALTSVEKIAATTPELKVVRGNSGSGADISLRGVGTSFTSVGLEQSVAVDVDGVYYGQGRVINEALFDMKQVEVLKGPQALFFGKNATAGVISFTTADPTPTLTGMLRASYEFTANQPTIEGYLSGPITDRLSVRLAIQYSDMLGGYVKNLAPATTYTTLDVSNGFAASVHNVPAPTRDAPQEKDLVGRFTAKYRVSDALTDTVKATLDQYRVVDATWNSLTFFCPLGARQTDPGEPCGKNYNVYQNPLPPEIARTNSIAGRHGGQLYQDYDSEAVSNDLKYEGSKLSLDWVTGFHHFINYFLGDYDLTGAVNAPAGTWGIEKSEYQAFSTELRGQTKFAGPVNLMGGFLYQSTQLNFNQFVIFPGGLSDLSLHTNDEYATVEKRSRTNGQTWSGFGQVIWDIAHDWNFTAGARYTHETKDSYFIQPYVVAPYQGVFRQYDPTNPASFIGANQSFDNTAPEAALTWKPRSNLTLYAAYKTGYKSGGFSGSALNSAIANTTEKELAFKPETVKGFEGGVKSTLLNGALRLNADAYDYTYDNFQVDFFDSVHIDYVTKNVGKLETRGFEVQADWAPEQVQGLLINGALAYNNAFYKSFPDAPCYGGETIAEGCSLEANTHSSSFGQLVQNLTGVTAGQAPMWTGTLGVNYERDLPGNLKFGVSGNAQFSSSYHLSQFGYAFDHQAAYATFDASLRLGDQKGRWEVALIGKNLTDQFILTSGLDVPSTGSGTGTANGVHSDLGGTPMLPRTIALQFTTRF</sequence>
<dbReference type="SUPFAM" id="SSF56935">
    <property type="entry name" value="Porins"/>
    <property type="match status" value="1"/>
</dbReference>
<proteinExistence type="inferred from homology"/>
<evidence type="ECO:0000256" key="1">
    <source>
        <dbReference type="ARBA" id="ARBA00004571"/>
    </source>
</evidence>